<evidence type="ECO:0000256" key="5">
    <source>
        <dbReference type="ARBA" id="ARBA00022692"/>
    </source>
</evidence>
<dbReference type="InterPro" id="IPR007892">
    <property type="entry name" value="CHASE4"/>
</dbReference>
<dbReference type="InterPro" id="IPR004089">
    <property type="entry name" value="MCPsignal_dom"/>
</dbReference>
<protein>
    <submittedName>
        <fullName evidence="12">Methyl-accepting chemotaxis protein</fullName>
    </submittedName>
</protein>
<dbReference type="PROSITE" id="PS50111">
    <property type="entry name" value="CHEMOTAXIS_TRANSDUC_2"/>
    <property type="match status" value="1"/>
</dbReference>
<dbReference type="PANTHER" id="PTHR32089:SF39">
    <property type="entry name" value="METHYL-ACCEPTING CHEMOTAXIS PROTEIN HLYB"/>
    <property type="match status" value="1"/>
</dbReference>
<dbReference type="GO" id="GO:0007165">
    <property type="term" value="P:signal transduction"/>
    <property type="evidence" value="ECO:0007669"/>
    <property type="project" value="UniProtKB-KW"/>
</dbReference>
<evidence type="ECO:0000256" key="1">
    <source>
        <dbReference type="ARBA" id="ARBA00004651"/>
    </source>
</evidence>
<dbReference type="Pfam" id="PF00015">
    <property type="entry name" value="MCPsignal"/>
    <property type="match status" value="1"/>
</dbReference>
<gene>
    <name evidence="12" type="ORF">GGQ96_000084</name>
</gene>
<evidence type="ECO:0000313" key="12">
    <source>
        <dbReference type="EMBL" id="MBB4615978.1"/>
    </source>
</evidence>
<dbReference type="GO" id="GO:0006935">
    <property type="term" value="P:chemotaxis"/>
    <property type="evidence" value="ECO:0007669"/>
    <property type="project" value="UniProtKB-KW"/>
</dbReference>
<dbReference type="SUPFAM" id="SSF58104">
    <property type="entry name" value="Methyl-accepting chemotaxis protein (MCP) signaling domain"/>
    <property type="match status" value="1"/>
</dbReference>
<keyword evidence="6 10" id="KW-1133">Transmembrane helix</keyword>
<dbReference type="AlphaFoldDB" id="A0A7W7EVY8"/>
<reference evidence="12 13" key="1">
    <citation type="submission" date="2020-08" db="EMBL/GenBank/DDBJ databases">
        <title>Genomic Encyclopedia of Type Strains, Phase IV (KMG-IV): sequencing the most valuable type-strain genomes for metagenomic binning, comparative biology and taxonomic classification.</title>
        <authorList>
            <person name="Goeker M."/>
        </authorList>
    </citation>
    <scope>NUCLEOTIDE SEQUENCE [LARGE SCALE GENOMIC DNA]</scope>
    <source>
        <strain evidence="12 13">DSM 15867</strain>
    </source>
</reference>
<keyword evidence="13" id="KW-1185">Reference proteome</keyword>
<dbReference type="RefSeq" id="WP_184110522.1">
    <property type="nucleotide sequence ID" value="NZ_JACHNY010000001.1"/>
</dbReference>
<evidence type="ECO:0000256" key="3">
    <source>
        <dbReference type="ARBA" id="ARBA00022481"/>
    </source>
</evidence>
<name>A0A7W7EVY8_9SPHN</name>
<feature type="transmembrane region" description="Helical" evidence="10">
    <location>
        <begin position="263"/>
        <end position="286"/>
    </location>
</feature>
<keyword evidence="2" id="KW-1003">Cell membrane</keyword>
<dbReference type="Gene3D" id="1.10.287.950">
    <property type="entry name" value="Methyl-accepting chemotaxis protein"/>
    <property type="match status" value="1"/>
</dbReference>
<feature type="domain" description="Methyl-accepting transducer" evidence="11">
    <location>
        <begin position="374"/>
        <end position="596"/>
    </location>
</feature>
<comment type="subcellular location">
    <subcellularLocation>
        <location evidence="1">Cell membrane</location>
        <topology evidence="1">Multi-pass membrane protein</topology>
    </subcellularLocation>
</comment>
<dbReference type="EMBL" id="JACHNY010000001">
    <property type="protein sequence ID" value="MBB4615978.1"/>
    <property type="molecule type" value="Genomic_DNA"/>
</dbReference>
<keyword evidence="4" id="KW-0145">Chemotaxis</keyword>
<dbReference type="PANTHER" id="PTHR32089">
    <property type="entry name" value="METHYL-ACCEPTING CHEMOTAXIS PROTEIN MCPB"/>
    <property type="match status" value="1"/>
</dbReference>
<evidence type="ECO:0000256" key="6">
    <source>
        <dbReference type="ARBA" id="ARBA00022989"/>
    </source>
</evidence>
<evidence type="ECO:0000259" key="11">
    <source>
        <dbReference type="PROSITE" id="PS50111"/>
    </source>
</evidence>
<keyword evidence="3" id="KW-0488">Methylation</keyword>
<dbReference type="SMART" id="SM00283">
    <property type="entry name" value="MA"/>
    <property type="match status" value="1"/>
</dbReference>
<dbReference type="GO" id="GO:0005886">
    <property type="term" value="C:plasma membrane"/>
    <property type="evidence" value="ECO:0007669"/>
    <property type="project" value="UniProtKB-SubCell"/>
</dbReference>
<evidence type="ECO:0000256" key="10">
    <source>
        <dbReference type="SAM" id="Phobius"/>
    </source>
</evidence>
<keyword evidence="7 10" id="KW-0472">Membrane</keyword>
<keyword evidence="8 9" id="KW-0807">Transducer</keyword>
<dbReference type="Pfam" id="PF05228">
    <property type="entry name" value="CHASE4"/>
    <property type="match status" value="1"/>
</dbReference>
<sequence length="650" mass="70621">MAKRLLQFLEASGDRTVARWLHFVKTPVALLLLGLSLVALISSSTVVAFLIRSTNAQANELAAKTIGGAIDRERSRISNETYINARWDDAAAHVYGTMDARWIHSNYGTPIARNYIIDAAGRTLYGHLPNGVVLPLDRMISADALRTLLARLPATELAVRRRNDATVLLTKFNGVPALIGFSPIVRESGPARWDRGNYRIFVDIRLIDDALLEEWSAGFKIPGLHWSRGAAPADVDALTDVRDWKQRVVEQIAWRRLTPASTALIQISPLVLLCLVAFLVLSWMLIRRILWLNNDLEEKSRTAEQAARKEQLARVAAEQALTDLHRAQIEGGRETRRREDAEVRHRAEMVAASCAVADRLQQTIGSLIGDLQLSANDLDVSADHTLATIVDQQRQAATARTVAVNTNTTTNDILDTLRLVAVSVDRIGSKAKSSAELMIEAAHHSATAQNANDTLKCSVAAIQDASRHIQGIHHATKLLALNASIEAARAGEAGRGFNVVAQEIRSFSLEADIKTRSIAERVDDISAATGTAVAVGVALGDALSSMAQAAQETIDTTEQQHHVNAQLRAAILSIESSTRTAHDALEALSGMFDETSRTAQRTRTISSDMRARTKGLQFECDRMVAMLRDTARSPGTATAVASPVLDAVAG</sequence>
<evidence type="ECO:0000313" key="13">
    <source>
        <dbReference type="Proteomes" id="UP000574769"/>
    </source>
</evidence>
<accession>A0A7W7EVY8</accession>
<organism evidence="12 13">
    <name type="scientific">Sphingomonas abaci</name>
    <dbReference type="NCBI Taxonomy" id="237611"/>
    <lineage>
        <taxon>Bacteria</taxon>
        <taxon>Pseudomonadati</taxon>
        <taxon>Pseudomonadota</taxon>
        <taxon>Alphaproteobacteria</taxon>
        <taxon>Sphingomonadales</taxon>
        <taxon>Sphingomonadaceae</taxon>
        <taxon>Sphingomonas</taxon>
    </lineage>
</organism>
<comment type="caution">
    <text evidence="12">The sequence shown here is derived from an EMBL/GenBank/DDBJ whole genome shotgun (WGS) entry which is preliminary data.</text>
</comment>
<evidence type="ECO:0000256" key="4">
    <source>
        <dbReference type="ARBA" id="ARBA00022500"/>
    </source>
</evidence>
<evidence type="ECO:0000256" key="9">
    <source>
        <dbReference type="PROSITE-ProRule" id="PRU00284"/>
    </source>
</evidence>
<evidence type="ECO:0000256" key="7">
    <source>
        <dbReference type="ARBA" id="ARBA00023136"/>
    </source>
</evidence>
<feature type="transmembrane region" description="Helical" evidence="10">
    <location>
        <begin position="28"/>
        <end position="51"/>
    </location>
</feature>
<evidence type="ECO:0000256" key="8">
    <source>
        <dbReference type="ARBA" id="ARBA00023224"/>
    </source>
</evidence>
<dbReference type="Proteomes" id="UP000574769">
    <property type="component" value="Unassembled WGS sequence"/>
</dbReference>
<evidence type="ECO:0000256" key="2">
    <source>
        <dbReference type="ARBA" id="ARBA00022475"/>
    </source>
</evidence>
<keyword evidence="5 10" id="KW-0812">Transmembrane</keyword>
<proteinExistence type="predicted"/>